<dbReference type="EMBL" id="JARJLG010000067">
    <property type="protein sequence ID" value="KAJ7754344.1"/>
    <property type="molecule type" value="Genomic_DNA"/>
</dbReference>
<dbReference type="AlphaFoldDB" id="A0AAD7J245"/>
<accession>A0AAD7J245</accession>
<sequence>MGDRSRYMFSVSLEPTLSTNDESFRAHPRSVGRAPDGGVCIRDVIRSPTAIRLTPCTFSTRYLPVAHGTPSPARPIAALPWILSSSRPIRCYRNVHELGVHRAAVVPNRLYHTQHDSARHDAAGHRFCTHRPAPPRKTPYLLPRSRFTLYRKQPCRLFARRDREDRDRRAPTLYISIVIPDSPPLFLDDHSTPQPCSPAVVLPPSFSATSIRVLRRLAKIGLAHSFPDCAPRRLCYLAALHHPLTGYVSPPSPSPK</sequence>
<comment type="caution">
    <text evidence="1">The sequence shown here is derived from an EMBL/GenBank/DDBJ whole genome shotgun (WGS) entry which is preliminary data.</text>
</comment>
<proteinExistence type="predicted"/>
<reference evidence="1" key="1">
    <citation type="submission" date="2023-03" db="EMBL/GenBank/DDBJ databases">
        <title>Massive genome expansion in bonnet fungi (Mycena s.s.) driven by repeated elements and novel gene families across ecological guilds.</title>
        <authorList>
            <consortium name="Lawrence Berkeley National Laboratory"/>
            <person name="Harder C.B."/>
            <person name="Miyauchi S."/>
            <person name="Viragh M."/>
            <person name="Kuo A."/>
            <person name="Thoen E."/>
            <person name="Andreopoulos B."/>
            <person name="Lu D."/>
            <person name="Skrede I."/>
            <person name="Drula E."/>
            <person name="Henrissat B."/>
            <person name="Morin E."/>
            <person name="Kohler A."/>
            <person name="Barry K."/>
            <person name="LaButti K."/>
            <person name="Morin E."/>
            <person name="Salamov A."/>
            <person name="Lipzen A."/>
            <person name="Mereny Z."/>
            <person name="Hegedus B."/>
            <person name="Baldrian P."/>
            <person name="Stursova M."/>
            <person name="Weitz H."/>
            <person name="Taylor A."/>
            <person name="Grigoriev I.V."/>
            <person name="Nagy L.G."/>
            <person name="Martin F."/>
            <person name="Kauserud H."/>
        </authorList>
    </citation>
    <scope>NUCLEOTIDE SEQUENCE</scope>
    <source>
        <strain evidence="1">CBHHK188m</strain>
    </source>
</reference>
<name>A0AAD7J245_9AGAR</name>
<dbReference type="Proteomes" id="UP001215280">
    <property type="component" value="Unassembled WGS sequence"/>
</dbReference>
<organism evidence="1 2">
    <name type="scientific">Mycena maculata</name>
    <dbReference type="NCBI Taxonomy" id="230809"/>
    <lineage>
        <taxon>Eukaryota</taxon>
        <taxon>Fungi</taxon>
        <taxon>Dikarya</taxon>
        <taxon>Basidiomycota</taxon>
        <taxon>Agaricomycotina</taxon>
        <taxon>Agaricomycetes</taxon>
        <taxon>Agaricomycetidae</taxon>
        <taxon>Agaricales</taxon>
        <taxon>Marasmiineae</taxon>
        <taxon>Mycenaceae</taxon>
        <taxon>Mycena</taxon>
    </lineage>
</organism>
<evidence type="ECO:0000313" key="2">
    <source>
        <dbReference type="Proteomes" id="UP001215280"/>
    </source>
</evidence>
<gene>
    <name evidence="1" type="ORF">DFH07DRAFT_959798</name>
</gene>
<protein>
    <submittedName>
        <fullName evidence="1">Uncharacterized protein</fullName>
    </submittedName>
</protein>
<evidence type="ECO:0000313" key="1">
    <source>
        <dbReference type="EMBL" id="KAJ7754344.1"/>
    </source>
</evidence>
<keyword evidence="2" id="KW-1185">Reference proteome</keyword>